<organism evidence="1 2">
    <name type="scientific">Macrostomum lignano</name>
    <dbReference type="NCBI Taxonomy" id="282301"/>
    <lineage>
        <taxon>Eukaryota</taxon>
        <taxon>Metazoa</taxon>
        <taxon>Spiralia</taxon>
        <taxon>Lophotrochozoa</taxon>
        <taxon>Platyhelminthes</taxon>
        <taxon>Rhabditophora</taxon>
        <taxon>Macrostomorpha</taxon>
        <taxon>Macrostomida</taxon>
        <taxon>Macrostomidae</taxon>
        <taxon>Macrostomum</taxon>
    </lineage>
</organism>
<protein>
    <submittedName>
        <fullName evidence="2 3">LLM class flavin-dependent oxidoreductase</fullName>
    </submittedName>
</protein>
<sequence length="66" mass="7139">LDPAKAQRPLSAGQLHRTPATPLLWVAVEAPDAATAAVDRVLLDAGTTGINFFDEHLEQERVDSQF</sequence>
<name>A0A1I8H7R9_9PLAT</name>
<proteinExistence type="predicted"/>
<keyword evidence="1" id="KW-1185">Reference proteome</keyword>
<evidence type="ECO:0000313" key="1">
    <source>
        <dbReference type="Proteomes" id="UP000095280"/>
    </source>
</evidence>
<evidence type="ECO:0000313" key="3">
    <source>
        <dbReference type="WBParaSite" id="maker-uti_cns_0005637-snap-gene-0.8-mRNA-1"/>
    </source>
</evidence>
<evidence type="ECO:0000313" key="2">
    <source>
        <dbReference type="WBParaSite" id="maker-uti_cns_0004688-snap-gene-0.3-mRNA-1"/>
    </source>
</evidence>
<dbReference type="Proteomes" id="UP000095280">
    <property type="component" value="Unplaced"/>
</dbReference>
<dbReference type="WBParaSite" id="maker-uti_cns_0004688-snap-gene-0.3-mRNA-1">
    <property type="protein sequence ID" value="maker-uti_cns_0004688-snap-gene-0.3-mRNA-1"/>
    <property type="gene ID" value="maker-uti_cns_0004688-snap-gene-0.3"/>
</dbReference>
<accession>A0A1I8H7R9</accession>
<reference evidence="2 3" key="1">
    <citation type="submission" date="2016-11" db="UniProtKB">
        <authorList>
            <consortium name="WormBaseParasite"/>
        </authorList>
    </citation>
    <scope>IDENTIFICATION</scope>
</reference>
<dbReference type="AlphaFoldDB" id="A0A1I8H7R9"/>
<dbReference type="WBParaSite" id="maker-uti_cns_0005637-snap-gene-0.8-mRNA-1">
    <property type="protein sequence ID" value="maker-uti_cns_0005637-snap-gene-0.8-mRNA-1"/>
    <property type="gene ID" value="maker-uti_cns_0005637-snap-gene-0.8"/>
</dbReference>